<dbReference type="PANTHER" id="PTHR30033:SF1">
    <property type="entry name" value="FLAGELLAR HOOK-ASSOCIATED PROTEIN 1"/>
    <property type="match status" value="1"/>
</dbReference>
<dbReference type="EMBL" id="ABZS01000186">
    <property type="protein sequence ID" value="EEP59934.1"/>
    <property type="molecule type" value="Genomic_DNA"/>
</dbReference>
<comment type="caution">
    <text evidence="11">The sequence shown here is derived from an EMBL/GenBank/DDBJ whole genome shotgun (WGS) entry which is preliminary data.</text>
</comment>
<accession>C4FLW7</accession>
<evidence type="ECO:0000259" key="10">
    <source>
        <dbReference type="Pfam" id="PF22638"/>
    </source>
</evidence>
<dbReference type="Pfam" id="PF22638">
    <property type="entry name" value="FlgK_D1"/>
    <property type="match status" value="1"/>
</dbReference>
<keyword evidence="11" id="KW-0966">Cell projection</keyword>
<evidence type="ECO:0000256" key="3">
    <source>
        <dbReference type="ARBA" id="ARBA00009677"/>
    </source>
</evidence>
<keyword evidence="12" id="KW-1185">Reference proteome</keyword>
<dbReference type="InterPro" id="IPR010930">
    <property type="entry name" value="Flg_bb/hook_C_dom"/>
</dbReference>
<dbReference type="PANTHER" id="PTHR30033">
    <property type="entry name" value="FLAGELLAR HOOK-ASSOCIATED PROTEIN 1"/>
    <property type="match status" value="1"/>
</dbReference>
<keyword evidence="6 7" id="KW-0975">Bacterial flagellum</keyword>
<dbReference type="PRINTS" id="PR01005">
    <property type="entry name" value="FLGHOOKAP1"/>
</dbReference>
<evidence type="ECO:0000256" key="6">
    <source>
        <dbReference type="ARBA" id="ARBA00023143"/>
    </source>
</evidence>
<evidence type="ECO:0000256" key="1">
    <source>
        <dbReference type="ARBA" id="ARBA00004365"/>
    </source>
</evidence>
<evidence type="ECO:0000256" key="7">
    <source>
        <dbReference type="RuleBase" id="RU362065"/>
    </source>
</evidence>
<keyword evidence="8" id="KW-0175">Coiled coil</keyword>
<dbReference type="InterPro" id="IPR002371">
    <property type="entry name" value="FlgK"/>
</dbReference>
<reference evidence="11 12" key="1">
    <citation type="submission" date="2009-04" db="EMBL/GenBank/DDBJ databases">
        <authorList>
            <person name="Reysenbach A.-L."/>
            <person name="Heidelberg J.F."/>
            <person name="Nelson W.C."/>
        </authorList>
    </citation>
    <scope>NUCLEOTIDE SEQUENCE [LARGE SCALE GENOMIC DNA]</scope>
    <source>
        <strain evidence="11 12">SS-5</strain>
    </source>
</reference>
<dbReference type="GO" id="GO:0005198">
    <property type="term" value="F:structural molecule activity"/>
    <property type="evidence" value="ECO:0007669"/>
    <property type="project" value="UniProtKB-UniRule"/>
</dbReference>
<organism evidence="11 12">
    <name type="scientific">Sulfurihydrogenibium yellowstonense SS-5</name>
    <dbReference type="NCBI Taxonomy" id="432331"/>
    <lineage>
        <taxon>Bacteria</taxon>
        <taxon>Pseudomonadati</taxon>
        <taxon>Aquificota</taxon>
        <taxon>Aquificia</taxon>
        <taxon>Aquificales</taxon>
        <taxon>Hydrogenothermaceae</taxon>
        <taxon>Sulfurihydrogenibium</taxon>
    </lineage>
</organism>
<evidence type="ECO:0000256" key="5">
    <source>
        <dbReference type="ARBA" id="ARBA00022525"/>
    </source>
</evidence>
<keyword evidence="5 7" id="KW-0964">Secreted</keyword>
<dbReference type="InterPro" id="IPR053927">
    <property type="entry name" value="FlgK_helical"/>
</dbReference>
<feature type="domain" description="Flagellar hook-associated protein FlgK helical" evidence="10">
    <location>
        <begin position="85"/>
        <end position="312"/>
    </location>
</feature>
<dbReference type="GO" id="GO:0009424">
    <property type="term" value="C:bacterial-type flagellum hook"/>
    <property type="evidence" value="ECO:0007669"/>
    <property type="project" value="UniProtKB-UniRule"/>
</dbReference>
<feature type="coiled-coil region" evidence="8">
    <location>
        <begin position="156"/>
        <end position="183"/>
    </location>
</feature>
<dbReference type="GO" id="GO:0005576">
    <property type="term" value="C:extracellular region"/>
    <property type="evidence" value="ECO:0007669"/>
    <property type="project" value="UniProtKB-SubCell"/>
</dbReference>
<proteinExistence type="inferred from homology"/>
<comment type="similarity">
    <text evidence="3 7">Belongs to the flagella basal body rod proteins family.</text>
</comment>
<comment type="subcellular location">
    <subcellularLocation>
        <location evidence="1 7">Bacterial flagellum</location>
    </subcellularLocation>
    <subcellularLocation>
        <location evidence="2 7">Secreted</location>
    </subcellularLocation>
</comment>
<evidence type="ECO:0000259" key="9">
    <source>
        <dbReference type="Pfam" id="PF06429"/>
    </source>
</evidence>
<sequence length="475" mass="52311">MSLLASLSIAGQSLLTFQRGINSTNKNISNATTEGYNKETPVFQDLPKSGVYLNKIIRAFDQSLFNRSISLNQSVNSDKSYSGILNNIEDVFNDALGSGFSDALNTFFNSINDMLIKPDDLATRSQFIANAKVLVGKIRSSDKALEDLKQQTVLKVRDQINQINQITEQLAKLNNLIKTKTLDVESSNEYLNERDRLITQLSNLIDTKVVFNEDNTVNVFTAKGFGLVVGITNTQLQFETDSNGNAVIKWNNTNDITKEIQNGELGGNLKAIDAINGQLNRLNDFATVLANVFNKVHSQGYGLDGSTGLNFFGIDPNSSLSKIDASNIIVAIEDPKQVALATNTAYLNSDNTNGKNLLALKDSIGGVLTSTEETALKSSLNDPNNYDIIKNSKFSEYYNSQLVAIISSESSRIKTQMENNQFLYDAITEKMKSLTGVNMDEELINLTKLQRSYQAAARIITVTDELMQTILNIGK</sequence>
<keyword evidence="11" id="KW-0282">Flagellum</keyword>
<dbReference type="SUPFAM" id="SSF64518">
    <property type="entry name" value="Phase 1 flagellin"/>
    <property type="match status" value="1"/>
</dbReference>
<dbReference type="NCBIfam" id="TIGR02492">
    <property type="entry name" value="flgK_ends"/>
    <property type="match status" value="1"/>
</dbReference>
<dbReference type="RefSeq" id="WP_007547997.1">
    <property type="nucleotide sequence ID" value="NZ_ABZS01000186.1"/>
</dbReference>
<dbReference type="Proteomes" id="UP000005540">
    <property type="component" value="Unassembled WGS sequence"/>
</dbReference>
<dbReference type="GO" id="GO:0044780">
    <property type="term" value="P:bacterial-type flagellum assembly"/>
    <property type="evidence" value="ECO:0007669"/>
    <property type="project" value="InterPro"/>
</dbReference>
<evidence type="ECO:0000256" key="4">
    <source>
        <dbReference type="ARBA" id="ARBA00016244"/>
    </source>
</evidence>
<evidence type="ECO:0000256" key="2">
    <source>
        <dbReference type="ARBA" id="ARBA00004613"/>
    </source>
</evidence>
<dbReference type="AlphaFoldDB" id="C4FLW7"/>
<evidence type="ECO:0000313" key="11">
    <source>
        <dbReference type="EMBL" id="EEP59934.1"/>
    </source>
</evidence>
<protein>
    <recommendedName>
        <fullName evidence="4 7">Flagellar hook-associated protein 1</fullName>
        <shortName evidence="7">HAP1</shortName>
    </recommendedName>
</protein>
<gene>
    <name evidence="7 11" type="primary">flgK</name>
    <name evidence="11" type="ORF">SULYE_1571</name>
</gene>
<evidence type="ECO:0000256" key="8">
    <source>
        <dbReference type="SAM" id="Coils"/>
    </source>
</evidence>
<evidence type="ECO:0000313" key="12">
    <source>
        <dbReference type="Proteomes" id="UP000005540"/>
    </source>
</evidence>
<feature type="domain" description="Flagellar basal-body/hook protein C-terminal" evidence="9">
    <location>
        <begin position="436"/>
        <end position="473"/>
    </location>
</feature>
<dbReference type="Pfam" id="PF06429">
    <property type="entry name" value="Flg_bbr_C"/>
    <property type="match status" value="1"/>
</dbReference>
<keyword evidence="11" id="KW-0969">Cilium</keyword>
<dbReference type="OrthoDB" id="9802553at2"/>
<name>C4FLW7_9AQUI</name>